<organism evidence="2">
    <name type="scientific">Clostridium botulinum B str. Osaka05</name>
    <dbReference type="NCBI Taxonomy" id="1407017"/>
    <lineage>
        <taxon>Bacteria</taxon>
        <taxon>Bacillati</taxon>
        <taxon>Bacillota</taxon>
        <taxon>Clostridia</taxon>
        <taxon>Eubacteriales</taxon>
        <taxon>Clostridiaceae</taxon>
        <taxon>Clostridium</taxon>
    </lineage>
</organism>
<dbReference type="HOGENOM" id="CLU_2367847_0_0_9"/>
<evidence type="ECO:0000313" key="2">
    <source>
        <dbReference type="EMBL" id="BAO04988.1"/>
    </source>
</evidence>
<keyword evidence="1" id="KW-0812">Transmembrane</keyword>
<protein>
    <submittedName>
        <fullName evidence="2">Uncharacterized protein</fullName>
    </submittedName>
</protein>
<name>A0A060N8W9_CLOBO</name>
<sequence length="95" mass="11751">MRWKKPQVNDIRIIKRFLFLPKEIHNEYRWLEIAYIKQECVQGFWIDTEWLSGTYHNKSSCINEDKKENIKTILFLLFMFLMLFIFIYGAIHYLK</sequence>
<dbReference type="RefSeq" id="WP_030032081.1">
    <property type="nucleotide sequence ID" value="NZ_BA000058.1"/>
</dbReference>
<keyword evidence="1" id="KW-1133">Transmembrane helix</keyword>
<reference evidence="2" key="1">
    <citation type="submission" date="2013-10" db="EMBL/GenBank/DDBJ databases">
        <title>Draft genome sequence of Clostridium botulinum type B strain Osaka05.</title>
        <authorList>
            <person name="Sakaguchi Y."/>
            <person name="Hosomi K."/>
            <person name="Uchiyama J."/>
            <person name="Ogura Y."/>
            <person name="Sakaguchi M."/>
            <person name="Kohda T."/>
            <person name="Mukamoto M."/>
            <person name="Misawa N."/>
            <person name="Matsuzaki S."/>
            <person name="Hayashi T."/>
            <person name="Kozaki S."/>
        </authorList>
    </citation>
    <scope>NUCLEOTIDE SEQUENCE</scope>
    <source>
        <strain evidence="2">Osaka05</strain>
    </source>
</reference>
<accession>A0A060N8W9</accession>
<proteinExistence type="predicted"/>
<dbReference type="EMBL" id="BA000058">
    <property type="protein sequence ID" value="BAO04988.1"/>
    <property type="molecule type" value="Genomic_DNA"/>
</dbReference>
<dbReference type="Proteomes" id="UP000054164">
    <property type="component" value="Unassembled WGS sequence"/>
</dbReference>
<evidence type="ECO:0000256" key="1">
    <source>
        <dbReference type="SAM" id="Phobius"/>
    </source>
</evidence>
<feature type="transmembrane region" description="Helical" evidence="1">
    <location>
        <begin position="73"/>
        <end position="94"/>
    </location>
</feature>
<dbReference type="AlphaFoldDB" id="A0A060N8W9"/>
<keyword evidence="1" id="KW-0472">Membrane</keyword>
<gene>
    <name evidence="2" type="ORF">CBO05P1_269</name>
</gene>